<comment type="caution">
    <text evidence="2">The sequence shown here is derived from an EMBL/GenBank/DDBJ whole genome shotgun (WGS) entry which is preliminary data.</text>
</comment>
<dbReference type="Proteomes" id="UP000642014">
    <property type="component" value="Unassembled WGS sequence"/>
</dbReference>
<organism evidence="2 3">
    <name type="scientific">Streptomyces cinereoruber</name>
    <dbReference type="NCBI Taxonomy" id="67260"/>
    <lineage>
        <taxon>Bacteria</taxon>
        <taxon>Bacillati</taxon>
        <taxon>Actinomycetota</taxon>
        <taxon>Actinomycetes</taxon>
        <taxon>Kitasatosporales</taxon>
        <taxon>Streptomycetaceae</taxon>
        <taxon>Streptomyces</taxon>
    </lineage>
</organism>
<dbReference type="EMBL" id="BMSJ01000014">
    <property type="protein sequence ID" value="GGR48109.1"/>
    <property type="molecule type" value="Genomic_DNA"/>
</dbReference>
<proteinExistence type="predicted"/>
<reference evidence="2 3" key="1">
    <citation type="journal article" date="2014" name="Int. J. Syst. Evol. Microbiol.">
        <title>Complete genome sequence of Corynebacterium casei LMG S-19264T (=DSM 44701T), isolated from a smear-ripened cheese.</title>
        <authorList>
            <consortium name="US DOE Joint Genome Institute (JGI-PGF)"/>
            <person name="Walter F."/>
            <person name="Albersmeier A."/>
            <person name="Kalinowski J."/>
            <person name="Ruckert C."/>
        </authorList>
    </citation>
    <scope>NUCLEOTIDE SEQUENCE [LARGE SCALE GENOMIC DNA]</scope>
    <source>
        <strain evidence="2 3">JCM 4205</strain>
    </source>
</reference>
<name>A0AAV4KQK4_9ACTN</name>
<accession>A0AAV4KQK4</accession>
<evidence type="ECO:0000313" key="2">
    <source>
        <dbReference type="EMBL" id="GGR48109.1"/>
    </source>
</evidence>
<evidence type="ECO:0000256" key="1">
    <source>
        <dbReference type="SAM" id="MobiDB-lite"/>
    </source>
</evidence>
<protein>
    <submittedName>
        <fullName evidence="2">Uncharacterized protein</fullName>
    </submittedName>
</protein>
<feature type="region of interest" description="Disordered" evidence="1">
    <location>
        <begin position="28"/>
        <end position="56"/>
    </location>
</feature>
<feature type="region of interest" description="Disordered" evidence="1">
    <location>
        <begin position="80"/>
        <end position="99"/>
    </location>
</feature>
<dbReference type="AlphaFoldDB" id="A0AAV4KQK4"/>
<sequence length="99" mass="10256">MMPSLDWAGRAPVIAAVAQTAAVVVQAHRDRRPHGASTRRPAFGHPGPVYADDPAHGSVRVQTGTLRPFSIAASVTVQAGKGSGMDGQAVPAVKEHGPW</sequence>
<evidence type="ECO:0000313" key="3">
    <source>
        <dbReference type="Proteomes" id="UP000642014"/>
    </source>
</evidence>
<gene>
    <name evidence="2" type="ORF">GCM10010497_59350</name>
</gene>